<keyword evidence="7" id="KW-1185">Reference proteome</keyword>
<dbReference type="PANTHER" id="PTHR10676">
    <property type="entry name" value="DYNEIN HEAVY CHAIN FAMILY PROTEIN"/>
    <property type="match status" value="1"/>
</dbReference>
<dbReference type="Proteomes" id="UP000198211">
    <property type="component" value="Unassembled WGS sequence"/>
</dbReference>
<dbReference type="GO" id="GO:0008569">
    <property type="term" value="F:minus-end-directed microtubule motor activity"/>
    <property type="evidence" value="ECO:0007669"/>
    <property type="project" value="TreeGrafter"/>
</dbReference>
<evidence type="ECO:0000259" key="5">
    <source>
        <dbReference type="Pfam" id="PF12777"/>
    </source>
</evidence>
<evidence type="ECO:0000313" key="6">
    <source>
        <dbReference type="EMBL" id="OWZ19529.1"/>
    </source>
</evidence>
<evidence type="ECO:0000256" key="2">
    <source>
        <dbReference type="SAM" id="MobiDB-lite"/>
    </source>
</evidence>
<evidence type="ECO:0000259" key="3">
    <source>
        <dbReference type="Pfam" id="PF08393"/>
    </source>
</evidence>
<dbReference type="Pfam" id="PF08393">
    <property type="entry name" value="DHC_N2"/>
    <property type="match status" value="1"/>
</dbReference>
<dbReference type="InterPro" id="IPR013602">
    <property type="entry name" value="Dynein_heavy_linker"/>
</dbReference>
<feature type="domain" description="Dynein heavy chain linker" evidence="3">
    <location>
        <begin position="851"/>
        <end position="1293"/>
    </location>
</feature>
<feature type="domain" description="Dynein heavy chain hydrolytic ATP-binding dynein motor region" evidence="4">
    <location>
        <begin position="1499"/>
        <end position="1775"/>
    </location>
</feature>
<dbReference type="OrthoDB" id="447173at2759"/>
<dbReference type="InterPro" id="IPR026983">
    <property type="entry name" value="DHC"/>
</dbReference>
<dbReference type="InterPro" id="IPR024743">
    <property type="entry name" value="Dynein_HC_stalk"/>
</dbReference>
<dbReference type="GO" id="GO:0097729">
    <property type="term" value="C:9+2 motile cilium"/>
    <property type="evidence" value="ECO:0007669"/>
    <property type="project" value="TreeGrafter"/>
</dbReference>
<feature type="compositionally biased region" description="Pro residues" evidence="2">
    <location>
        <begin position="71"/>
        <end position="80"/>
    </location>
</feature>
<dbReference type="Gene3D" id="1.20.920.20">
    <property type="match status" value="1"/>
</dbReference>
<organism evidence="6 7">
    <name type="scientific">Phytophthora megakarya</name>
    <dbReference type="NCBI Taxonomy" id="4795"/>
    <lineage>
        <taxon>Eukaryota</taxon>
        <taxon>Sar</taxon>
        <taxon>Stramenopiles</taxon>
        <taxon>Oomycota</taxon>
        <taxon>Peronosporomycetes</taxon>
        <taxon>Peronosporales</taxon>
        <taxon>Peronosporaceae</taxon>
        <taxon>Phytophthora</taxon>
    </lineage>
</organism>
<sequence>MYIHEDELLELRRKPPVAFVVRNSSAKEEEVQSAVATTKATKRQRWNSLLHVPLAHRKLVQPPEIFRQDPPFRPIAPRAPPMKKARRRGSNEASKFIQKPTKLTPMPESKPEVRSLLASRYVELVVKNAILFFLDAKHKHDVLYFARKNEKAAKSAAESKMSLGFSSASATTGKYLPYDLERINDAPRSGTGDYFMMTSTSLVHHSNNNDNDVSGEVIPLSQWIMESKMFSLLLAGIPLFQKFLVRKVFIGWVRAIRLSIYRDNCKHIAQCLPFARSSFVRPLLHSCRVLRDIQEIRSLTLPSTRPAVDLVAVQEHQKEHLATTEMKLIDAKEKLLSLLEEMVQQIYDDLQPPTDLDELYSAEAASVRTINVKWKSTPIAAMRQRKTDLQRQRDTATLDMALLETFIRMMGYMFTESLYLMIIGCVEHLCGELSAEENLGALCAAVTIAGDSLELSPSLTQTKHVFLEGLARLIRLVSNFHFTKNAITWSNNRGTGILSIVAESFEANDTFSQEFDLQSVLRKDPTFDIVTKELFTQLAHWFDQAAQQMLAFESLRLIYLEVRSIRKGDSAGEGCHLDVQVPGNVLYPTTDLSRITGIPSSEVSRFLKNIANHLNVLDRSQHACQKLQSSWKVGFLEIQCRRSISEILEFIANERNELHQHLFRLAIEGVTDSVNALQRASLMLEDRPQLIEFFCEQMKQVRILKDGEKQLNQNIRNVDETVRALKRFAPPFGSEISPQYNIMHQLLSKYTALVQAHTKFAAKVLPNITYQVNTVLQKYSLRCQKLLRMYDEFSDMEEQEDMEKNVGIFQEVVRELASIEKATKLYQEYQKMVGLKVVEIPSLAEAMSKWGEVQELVTFTLQWVSAINSMENGIFSEQNWGSHAEKVHGFLPVIRELQSRERAGFAEKMLGNIHQAVIDYLRKLSLVKEMAQPWIKISHWKEILRLMDILNYVSNIGVLITDGSTVTLGFLRSRDLWKYELQIREITQKANHDAVTEKKLNAMKARLHDAMLPIIRVQDSYELDLTRASQLLESFEDDLLTIQTLAQVTTSGSLQLQLVQWRDEVRHCEEVLDKWSVVQRSRTKLSLLFSLEDVQQSVTEASFEFQAIDRKWRGMMHTAKGTSSLSICLREVVTIGFLAGAQESYAKLWLQLGTYLDDMRKYFPRFNFLSDHDLFHLMMTARSSKHIPRMISKCYRGISSLRIVPSRMATIGVTTESVVGPSTASDTTSMDILQMESTACEDNQAFNGVDIVAVHGDASGEELPIKPLRVGANPQVWMKELDERVRSAMVEALSSLMNGNLVTLFEDNLEPLIKPRSSSSKKRVSSRDERKASVRGSAIEIETHIGGGHEREWKDYPLQVVMLCIHILVTHEVTPLVRLDRTGAAWQRFWHLFHLKKFNLIEYIVRRTSSPRERWIASSILTLLLNKSQGIRELYEDQPLTIVSQSVGTAANETDNDVSVYHYSYAAGDSFTWTKLPRFYYDPFERKCTIHHLVKTFQYEYSFIGGYSVPVLSPLCKRAVVAMSTALSLEHGLLVYSANGNGGTRKRTLVRDLSAMVGRELIEFDYSNGLTLTHFKRILRGVLQCNSMWLSFSGLDVSRMLRIFVQEMNQIVDALRAHQDSIILDGTRVDITNNELAVMVTCSLDYQLPHHQHVLLQLSSSFAPISCPSVSPELIVEALLLVNGFKDWKQLSQKLEALFCLLMNDPLPFTKDMSLSRLPLVLAIVKNICQRMDTNPWQSAEKSLVAAIWDEVHTKVFPERRVAFLKCIRTMFPHAIDLEINAFGLLALRAPMANSSVVNATENSAINEDTDLSYDSDEEDEYHDLKAVKMKIETVIIVHRLSVSESYIRKLLELYQIVSTRSFVVVVGRGVCGKSTAIKVLSAIMTDEFSTSEPRQRTLYDFQDDAIFDTSLRTVRLYPESFNLSDIYGKATGDSTWDDGFFSHFFRHNCVDAALNDNSFDFTIDQPSNTEGKSSPTSRRGSFYVPQGDIKITSSRSLAPPSWIVFDGVHDAPTLLEPLRGLLESLPKDTKKLSLPNGDQLECTQESLRIFCEVESLQQWSPACLNRCGLVYMQTEHMVPYTLLIKSWVYQQQPNRRRSSLVHLTKLIEPISEYVAKLMRTHLPPILDVFKRYSPPFLECSVTHAVANMLQILTPFVAEITKGVVEDDAEWMADARTVVAYAATMSLGMILPTRARMEFHLAAIKIAPQLEEEHPIFTLHSSTTLFDIGLRIQDHRVVLFLWSRSLMEFTKPAGRRSSFAYQSELPRRTSAVLKARRRIVTSEDTDDAEGDEEILGDTSTITSPASIIYVPTATTVSCSAWLKMIGLAKANAFVVGESGVGKTLIMESCLRELSQKERVTTSALQINSSTSGFDIQRVIENGMTGKLKGAYCPGVGKRALVLLLENINLDTKDSSVQANGPCSAMIRQVIDGKGSFLKSTKEFVEFRDLAVWCSFSMSPFGYPRVPSRLLRHFHMILLPEQSDQVFTQVLPVFTAYFRKRYQSSFGDMIGIVHRLSQFPIQMFKRTKKMWRPSALAPHFLFNIGSVLSVLISLMNASLSRVLGDPTTEFELMTLYFTMQLHRNRFLEQTDREQLQSSALRIAKKLGFSSKSLSYLRSPEEFFFADCGDTEGITRVNAKALATMFIAGEERFHWYHKTMLKANPTAELGARSESSRIPTGSELNPRSPRKGTRLLNLLDEIESSPTSSAHETAVIRRSSLATIALKTGLPNEKVTATPSFCQLQNMLDVYSFLQSGVRHLLLSGSDTADRRSTTMVACGALSFQFREVSTELRLGIFIENVKTIVLEAGLKATQTVLYVEFEDLNPEEVALLVHLIYQDDLPPHVYSSADKVKLHAVDNQSKELPTSPPPSRASFLRDMTPTEKQKPTGDKRTGTPSAVHRLTLFRENVRRSLYIVLSVGCKTKLLEFMTRQPAVYYRFVLKTFPRWQDVSAEAVCNSALHEWTHLSDIASSSDATSSLPGMRGRRFDAVTTQLADMLRIFKVLFTFQHKKLEKERHELEKALQFLAKRLSQTNIRVAKEETSEILQSGASQAVLNTTAQLATQEAAQREAKRLFLLDEDQCAKIQNEIEVERANIQRELSKTLPDVQEATEALAQINKYHIVEMKSFTNPPQLVRLAMQAVCVLLDVPPTWSEALRILADIHFLDRLRCFDKDSIDPALMDRVKFYVNHPDFSMENMRRASLASTTLCKWVLALVRYFEAMKRVAPAQKQLRETEQNFHIIEERVQAEKRKLVDIEIHLAELRALHAQNIQREAELQRTQETRLRWKSSVASFGHVLKKWYDITRERLESVEQQQVNLLGNCALVSTLMVFGAEKSQEDREQLVFRCREATKGLFAAHVAVDIPTMLQHWVLSGEGRGICNQSLLNGSGAASVLQDPVSARSSRSRQCMDQTCLS</sequence>
<feature type="coiled-coil region" evidence="1">
    <location>
        <begin position="3008"/>
        <end position="3035"/>
    </location>
</feature>
<dbReference type="STRING" id="4795.A0A225WR16"/>
<dbReference type="InterPro" id="IPR035699">
    <property type="entry name" value="AAA_6"/>
</dbReference>
<evidence type="ECO:0000259" key="4">
    <source>
        <dbReference type="Pfam" id="PF12774"/>
    </source>
</evidence>
<dbReference type="FunFam" id="1.20.58.1120:FF:000056">
    <property type="match status" value="1"/>
</dbReference>
<accession>A0A225WR16</accession>
<comment type="caution">
    <text evidence="6">The sequence shown here is derived from an EMBL/GenBank/DDBJ whole genome shotgun (WGS) entry which is preliminary data.</text>
</comment>
<dbReference type="Gene3D" id="1.20.140.100">
    <property type="entry name" value="Dynein heavy chain, N-terminal domain 2"/>
    <property type="match status" value="1"/>
</dbReference>
<dbReference type="Pfam" id="PF12774">
    <property type="entry name" value="AAA_6"/>
    <property type="match status" value="1"/>
</dbReference>
<protein>
    <recommendedName>
        <fullName evidence="8">Dynein heavy chain</fullName>
    </recommendedName>
</protein>
<feature type="region of interest" description="Disordered" evidence="2">
    <location>
        <begin position="2857"/>
        <end position="2896"/>
    </location>
</feature>
<dbReference type="Pfam" id="PF12775">
    <property type="entry name" value="AAA_7"/>
    <property type="match status" value="1"/>
</dbReference>
<dbReference type="Gene3D" id="3.40.50.300">
    <property type="entry name" value="P-loop containing nucleotide triphosphate hydrolases"/>
    <property type="match status" value="3"/>
</dbReference>
<proteinExistence type="predicted"/>
<gene>
    <name evidence="6" type="ORF">PHMEG_0006221</name>
</gene>
<dbReference type="Gene3D" id="1.20.920.30">
    <property type="match status" value="1"/>
</dbReference>
<evidence type="ECO:0008006" key="8">
    <source>
        <dbReference type="Google" id="ProtNLM"/>
    </source>
</evidence>
<dbReference type="GO" id="GO:0045505">
    <property type="term" value="F:dynein intermediate chain binding"/>
    <property type="evidence" value="ECO:0007669"/>
    <property type="project" value="InterPro"/>
</dbReference>
<dbReference type="GO" id="GO:0030286">
    <property type="term" value="C:dynein complex"/>
    <property type="evidence" value="ECO:0007669"/>
    <property type="project" value="InterPro"/>
</dbReference>
<dbReference type="Gene3D" id="3.20.180.20">
    <property type="entry name" value="Dynein heavy chain, N-terminal domain 2"/>
    <property type="match status" value="1"/>
</dbReference>
<dbReference type="Pfam" id="PF12777">
    <property type="entry name" value="MT"/>
    <property type="match status" value="1"/>
</dbReference>
<dbReference type="PANTHER" id="PTHR10676:SF401">
    <property type="entry name" value="DYNEIN HEAVY CHAIN LINKER DOMAIN-CONTAINING PROTEIN"/>
    <property type="match status" value="1"/>
</dbReference>
<dbReference type="SUPFAM" id="SSF52540">
    <property type="entry name" value="P-loop containing nucleoside triphosphate hydrolases"/>
    <property type="match status" value="1"/>
</dbReference>
<dbReference type="GO" id="GO:0060294">
    <property type="term" value="P:cilium movement involved in cell motility"/>
    <property type="evidence" value="ECO:0007669"/>
    <property type="project" value="TreeGrafter"/>
</dbReference>
<dbReference type="InterPro" id="IPR042228">
    <property type="entry name" value="Dynein_linker_3"/>
</dbReference>
<dbReference type="Gene3D" id="1.20.58.1120">
    <property type="match status" value="1"/>
</dbReference>
<keyword evidence="1" id="KW-0175">Coiled coil</keyword>
<feature type="region of interest" description="Disordered" evidence="2">
    <location>
        <begin position="70"/>
        <end position="94"/>
    </location>
</feature>
<evidence type="ECO:0000256" key="1">
    <source>
        <dbReference type="SAM" id="Coils"/>
    </source>
</evidence>
<dbReference type="InterPro" id="IPR027417">
    <property type="entry name" value="P-loop_NTPase"/>
</dbReference>
<feature type="compositionally biased region" description="Polar residues" evidence="2">
    <location>
        <begin position="2674"/>
        <end position="2683"/>
    </location>
</feature>
<reference evidence="7" key="1">
    <citation type="submission" date="2017-03" db="EMBL/GenBank/DDBJ databases">
        <title>Phytopthora megakarya and P. palmivora, two closely related causual agents of cacao black pod achieved similar genome size and gene model numbers by different mechanisms.</title>
        <authorList>
            <person name="Ali S."/>
            <person name="Shao J."/>
            <person name="Larry D.J."/>
            <person name="Kronmiller B."/>
            <person name="Shen D."/>
            <person name="Strem M.D."/>
            <person name="Melnick R.L."/>
            <person name="Guiltinan M.J."/>
            <person name="Tyler B.M."/>
            <person name="Meinhardt L.W."/>
            <person name="Bailey B.A."/>
        </authorList>
    </citation>
    <scope>NUCLEOTIDE SEQUENCE [LARGE SCALE GENOMIC DNA]</scope>
    <source>
        <strain evidence="7">zdho120</strain>
    </source>
</reference>
<feature type="domain" description="Dynein heavy chain coiled coil stalk" evidence="5">
    <location>
        <begin position="3076"/>
        <end position="3331"/>
    </location>
</feature>
<dbReference type="InterPro" id="IPR042222">
    <property type="entry name" value="Dynein_2_N"/>
</dbReference>
<dbReference type="GO" id="GO:0005524">
    <property type="term" value="F:ATP binding"/>
    <property type="evidence" value="ECO:0007669"/>
    <property type="project" value="InterPro"/>
</dbReference>
<dbReference type="FunFam" id="1.20.140.100:FF:000035">
    <property type="entry name" value="Uncharacterized protein"/>
    <property type="match status" value="1"/>
</dbReference>
<feature type="compositionally biased region" description="Basic and acidic residues" evidence="2">
    <location>
        <begin position="2879"/>
        <end position="2892"/>
    </location>
</feature>
<name>A0A225WR16_9STRA</name>
<dbReference type="EMBL" id="NBNE01000432">
    <property type="protein sequence ID" value="OWZ19529.1"/>
    <property type="molecule type" value="Genomic_DNA"/>
</dbReference>
<dbReference type="GO" id="GO:0051959">
    <property type="term" value="F:dynein light intermediate chain binding"/>
    <property type="evidence" value="ECO:0007669"/>
    <property type="project" value="InterPro"/>
</dbReference>
<feature type="region of interest" description="Disordered" evidence="2">
    <location>
        <begin position="2665"/>
        <end position="2689"/>
    </location>
</feature>
<evidence type="ECO:0000313" key="7">
    <source>
        <dbReference type="Proteomes" id="UP000198211"/>
    </source>
</evidence>